<dbReference type="InterPro" id="IPR002110">
    <property type="entry name" value="Ankyrin_rpt"/>
</dbReference>
<comment type="caution">
    <text evidence="4">The sequence shown here is derived from an EMBL/GenBank/DDBJ whole genome shotgun (WGS) entry which is preliminary data.</text>
</comment>
<dbReference type="PANTHER" id="PTHR24180:SF45">
    <property type="entry name" value="POLY [ADP-RIBOSE] POLYMERASE TANKYRASE"/>
    <property type="match status" value="1"/>
</dbReference>
<feature type="repeat" description="ANK" evidence="3">
    <location>
        <begin position="32"/>
        <end position="65"/>
    </location>
</feature>
<keyword evidence="2 3" id="KW-0040">ANK repeat</keyword>
<dbReference type="PANTHER" id="PTHR24180">
    <property type="entry name" value="CYCLIN-DEPENDENT KINASE INHIBITOR 2C-RELATED"/>
    <property type="match status" value="1"/>
</dbReference>
<dbReference type="SMART" id="SM00248">
    <property type="entry name" value="ANK"/>
    <property type="match status" value="2"/>
</dbReference>
<proteinExistence type="predicted"/>
<keyword evidence="1" id="KW-0677">Repeat</keyword>
<dbReference type="Pfam" id="PF12796">
    <property type="entry name" value="Ank_2"/>
    <property type="match status" value="1"/>
</dbReference>
<evidence type="ECO:0000256" key="1">
    <source>
        <dbReference type="ARBA" id="ARBA00022737"/>
    </source>
</evidence>
<sequence length="103" mass="11682">MSQDLFSAIDSNNEELIEQLYKKGTNFNEQLFDQTPLLYASQKKTQKEIFQKLIQFGSNINCKDKNTPLHYACLYNASLDIISLLISSGASISSKNVFNLIIK</sequence>
<evidence type="ECO:0000313" key="5">
    <source>
        <dbReference type="Proteomes" id="UP001149090"/>
    </source>
</evidence>
<dbReference type="Proteomes" id="UP001149090">
    <property type="component" value="Unassembled WGS sequence"/>
</dbReference>
<evidence type="ECO:0000256" key="2">
    <source>
        <dbReference type="ARBA" id="ARBA00023043"/>
    </source>
</evidence>
<dbReference type="PROSITE" id="PS50088">
    <property type="entry name" value="ANK_REPEAT"/>
    <property type="match status" value="2"/>
</dbReference>
<accession>A0A9Q0LUK4</accession>
<gene>
    <name evidence="4" type="ORF">M0811_04328</name>
</gene>
<dbReference type="InterPro" id="IPR051637">
    <property type="entry name" value="Ank_repeat_dom-contain_49"/>
</dbReference>
<dbReference type="InterPro" id="IPR036770">
    <property type="entry name" value="Ankyrin_rpt-contain_sf"/>
</dbReference>
<dbReference type="AlphaFoldDB" id="A0A9Q0LUK4"/>
<reference evidence="4" key="1">
    <citation type="submission" date="2022-10" db="EMBL/GenBank/DDBJ databases">
        <title>Novel sulphate-reducing endosymbionts in the free-living metamonad Anaeramoeba.</title>
        <authorList>
            <person name="Jerlstrom-Hultqvist J."/>
            <person name="Cepicka I."/>
            <person name="Gallot-Lavallee L."/>
            <person name="Salas-Leiva D."/>
            <person name="Curtis B.A."/>
            <person name="Zahonova K."/>
            <person name="Pipaliya S."/>
            <person name="Dacks J."/>
            <person name="Roger A.J."/>
        </authorList>
    </citation>
    <scope>NUCLEOTIDE SEQUENCE</scope>
    <source>
        <strain evidence="4">BMAN</strain>
    </source>
</reference>
<evidence type="ECO:0000313" key="4">
    <source>
        <dbReference type="EMBL" id="KAJ5079307.1"/>
    </source>
</evidence>
<evidence type="ECO:0000256" key="3">
    <source>
        <dbReference type="PROSITE-ProRule" id="PRU00023"/>
    </source>
</evidence>
<protein>
    <submittedName>
        <fullName evidence="4">Cyclin-dependent kinase inhibitor 2c</fullName>
    </submittedName>
</protein>
<keyword evidence="5" id="KW-1185">Reference proteome</keyword>
<dbReference type="Gene3D" id="1.25.40.20">
    <property type="entry name" value="Ankyrin repeat-containing domain"/>
    <property type="match status" value="1"/>
</dbReference>
<feature type="repeat" description="ANK" evidence="3">
    <location>
        <begin position="64"/>
        <end position="97"/>
    </location>
</feature>
<organism evidence="4 5">
    <name type="scientific">Anaeramoeba ignava</name>
    <name type="common">Anaerobic marine amoeba</name>
    <dbReference type="NCBI Taxonomy" id="1746090"/>
    <lineage>
        <taxon>Eukaryota</taxon>
        <taxon>Metamonada</taxon>
        <taxon>Anaeramoebidae</taxon>
        <taxon>Anaeramoeba</taxon>
    </lineage>
</organism>
<name>A0A9Q0LUK4_ANAIG</name>
<dbReference type="SUPFAM" id="SSF48403">
    <property type="entry name" value="Ankyrin repeat"/>
    <property type="match status" value="1"/>
</dbReference>
<dbReference type="PROSITE" id="PS50297">
    <property type="entry name" value="ANK_REP_REGION"/>
    <property type="match status" value="1"/>
</dbReference>
<dbReference type="EMBL" id="JAPDFW010000033">
    <property type="protein sequence ID" value="KAJ5079307.1"/>
    <property type="molecule type" value="Genomic_DNA"/>
</dbReference>